<sequence length="39" mass="4469">DLVNNNNEYKEDNNSIDDVSDLRNLNIAYTDNNPVSKNN</sequence>
<feature type="non-terminal residue" evidence="1">
    <location>
        <position position="1"/>
    </location>
</feature>
<protein>
    <submittedName>
        <fullName evidence="1">2263_t:CDS:1</fullName>
    </submittedName>
</protein>
<dbReference type="Proteomes" id="UP000789366">
    <property type="component" value="Unassembled WGS sequence"/>
</dbReference>
<evidence type="ECO:0000313" key="2">
    <source>
        <dbReference type="Proteomes" id="UP000789366"/>
    </source>
</evidence>
<dbReference type="EMBL" id="CAJVPW010036011">
    <property type="protein sequence ID" value="CAG8736843.1"/>
    <property type="molecule type" value="Genomic_DNA"/>
</dbReference>
<gene>
    <name evidence="1" type="ORF">SPELUC_LOCUS13504</name>
</gene>
<comment type="caution">
    <text evidence="1">The sequence shown here is derived from an EMBL/GenBank/DDBJ whole genome shotgun (WGS) entry which is preliminary data.</text>
</comment>
<name>A0ACA9Q454_9GLOM</name>
<evidence type="ECO:0000313" key="1">
    <source>
        <dbReference type="EMBL" id="CAG8736843.1"/>
    </source>
</evidence>
<accession>A0ACA9Q454</accession>
<proteinExistence type="predicted"/>
<keyword evidence="2" id="KW-1185">Reference proteome</keyword>
<feature type="non-terminal residue" evidence="1">
    <location>
        <position position="39"/>
    </location>
</feature>
<reference evidence="1" key="1">
    <citation type="submission" date="2021-06" db="EMBL/GenBank/DDBJ databases">
        <authorList>
            <person name="Kallberg Y."/>
            <person name="Tangrot J."/>
            <person name="Rosling A."/>
        </authorList>
    </citation>
    <scope>NUCLEOTIDE SEQUENCE</scope>
    <source>
        <strain evidence="1">28 12/20/2015</strain>
    </source>
</reference>
<organism evidence="1 2">
    <name type="scientific">Cetraspora pellucida</name>
    <dbReference type="NCBI Taxonomy" id="1433469"/>
    <lineage>
        <taxon>Eukaryota</taxon>
        <taxon>Fungi</taxon>
        <taxon>Fungi incertae sedis</taxon>
        <taxon>Mucoromycota</taxon>
        <taxon>Glomeromycotina</taxon>
        <taxon>Glomeromycetes</taxon>
        <taxon>Diversisporales</taxon>
        <taxon>Gigasporaceae</taxon>
        <taxon>Cetraspora</taxon>
    </lineage>
</organism>